<proteinExistence type="inferred from homology"/>
<dbReference type="Pfam" id="PF13561">
    <property type="entry name" value="adh_short_C2"/>
    <property type="match status" value="1"/>
</dbReference>
<dbReference type="EMBL" id="CAFBOG010000121">
    <property type="protein sequence ID" value="CAB4985446.1"/>
    <property type="molecule type" value="Genomic_DNA"/>
</dbReference>
<gene>
    <name evidence="3" type="ORF">UFOPK3046_01287</name>
    <name evidence="4" type="ORF">UFOPK3914_01284</name>
</gene>
<dbReference type="EMBL" id="CAFAAQ010000123">
    <property type="protein sequence ID" value="CAB4813311.1"/>
    <property type="molecule type" value="Genomic_DNA"/>
</dbReference>
<dbReference type="Gene3D" id="3.40.50.720">
    <property type="entry name" value="NAD(P)-binding Rossmann-like Domain"/>
    <property type="match status" value="1"/>
</dbReference>
<name>A0A6J6YV59_9ZZZZ</name>
<dbReference type="PRINTS" id="PR00081">
    <property type="entry name" value="GDHRDH"/>
</dbReference>
<evidence type="ECO:0000313" key="3">
    <source>
        <dbReference type="EMBL" id="CAB4813311.1"/>
    </source>
</evidence>
<evidence type="ECO:0000256" key="1">
    <source>
        <dbReference type="ARBA" id="ARBA00006484"/>
    </source>
</evidence>
<evidence type="ECO:0000313" key="4">
    <source>
        <dbReference type="EMBL" id="CAB4985446.1"/>
    </source>
</evidence>
<comment type="similarity">
    <text evidence="1">Belongs to the short-chain dehydrogenases/reductases (SDR) family.</text>
</comment>
<protein>
    <submittedName>
        <fullName evidence="3">Unannotated protein</fullName>
    </submittedName>
</protein>
<organism evidence="3">
    <name type="scientific">freshwater metagenome</name>
    <dbReference type="NCBI Taxonomy" id="449393"/>
    <lineage>
        <taxon>unclassified sequences</taxon>
        <taxon>metagenomes</taxon>
        <taxon>ecological metagenomes</taxon>
    </lineage>
</organism>
<accession>A0A6J6YV59</accession>
<dbReference type="GO" id="GO:0016491">
    <property type="term" value="F:oxidoreductase activity"/>
    <property type="evidence" value="ECO:0007669"/>
    <property type="project" value="UniProtKB-KW"/>
</dbReference>
<sequence length="277" mass="29167">MGSAFDAFRYDGLRALVVGGASGMGAAVANLAADAGAKVTVMDIVPVDHPDRQSIRLNLSERSSIDEALEELGSPVDVVFSCAGVADGTPGIERINFIGHRYLIDGLLEREWLPRGSAIGMISSAAGLGWEAELEPLLEFLAISDWDDSVAWVVEHGKADYLSMKRAMCAYVAAQGAPLLARGIRINAVCPGPTLTPLAQANAEMWLDFGSDYREEIGISASSPEEQAAVLVFLCSRAAAAVTGQTVVSDSGYLASGLAHSFEPATPVAEFLYGRFG</sequence>
<dbReference type="InterPro" id="IPR002347">
    <property type="entry name" value="SDR_fam"/>
</dbReference>
<dbReference type="SUPFAM" id="SSF51735">
    <property type="entry name" value="NAD(P)-binding Rossmann-fold domains"/>
    <property type="match status" value="1"/>
</dbReference>
<dbReference type="InterPro" id="IPR036291">
    <property type="entry name" value="NAD(P)-bd_dom_sf"/>
</dbReference>
<dbReference type="PANTHER" id="PTHR43477:SF1">
    <property type="entry name" value="DIHYDROANTICAPSIN 7-DEHYDROGENASE"/>
    <property type="match status" value="1"/>
</dbReference>
<keyword evidence="2" id="KW-0560">Oxidoreductase</keyword>
<reference evidence="3" key="1">
    <citation type="submission" date="2020-05" db="EMBL/GenBank/DDBJ databases">
        <authorList>
            <person name="Chiriac C."/>
            <person name="Salcher M."/>
            <person name="Ghai R."/>
            <person name="Kavagutti S V."/>
        </authorList>
    </citation>
    <scope>NUCLEOTIDE SEQUENCE</scope>
</reference>
<evidence type="ECO:0000256" key="2">
    <source>
        <dbReference type="ARBA" id="ARBA00023002"/>
    </source>
</evidence>
<dbReference type="InterPro" id="IPR051122">
    <property type="entry name" value="SDR_DHRS6-like"/>
</dbReference>
<dbReference type="AlphaFoldDB" id="A0A6J6YV59"/>
<dbReference type="PANTHER" id="PTHR43477">
    <property type="entry name" value="DIHYDROANTICAPSIN 7-DEHYDROGENASE"/>
    <property type="match status" value="1"/>
</dbReference>